<dbReference type="PROSITE" id="PS51186">
    <property type="entry name" value="GNAT"/>
    <property type="match status" value="1"/>
</dbReference>
<name>A0A917ETJ8_HALAA</name>
<gene>
    <name evidence="2" type="ORF">GCM10010954_10690</name>
</gene>
<dbReference type="EMBL" id="BMEL01000001">
    <property type="protein sequence ID" value="GGF13804.1"/>
    <property type="molecule type" value="Genomic_DNA"/>
</dbReference>
<evidence type="ECO:0000313" key="3">
    <source>
        <dbReference type="Proteomes" id="UP000660110"/>
    </source>
</evidence>
<dbReference type="RefSeq" id="WP_188376410.1">
    <property type="nucleotide sequence ID" value="NZ_BMEL01000001.1"/>
</dbReference>
<dbReference type="InterPro" id="IPR016181">
    <property type="entry name" value="Acyl_CoA_acyltransferase"/>
</dbReference>
<reference evidence="2" key="1">
    <citation type="journal article" date="2014" name="Int. J. Syst. Evol. Microbiol.">
        <title>Complete genome sequence of Corynebacterium casei LMG S-19264T (=DSM 44701T), isolated from a smear-ripened cheese.</title>
        <authorList>
            <consortium name="US DOE Joint Genome Institute (JGI-PGF)"/>
            <person name="Walter F."/>
            <person name="Albersmeier A."/>
            <person name="Kalinowski J."/>
            <person name="Ruckert C."/>
        </authorList>
    </citation>
    <scope>NUCLEOTIDE SEQUENCE</scope>
    <source>
        <strain evidence="2">CGMCC 1.12153</strain>
    </source>
</reference>
<feature type="domain" description="N-acetyltransferase" evidence="1">
    <location>
        <begin position="120"/>
        <end position="261"/>
    </location>
</feature>
<dbReference type="Gene3D" id="3.40.630.30">
    <property type="match status" value="1"/>
</dbReference>
<sequence length="267" mass="30621">MDKEKILAIFHKQLRIESTPPGFIKEETDHVIRHVSKFNEDGFISASNVNEQNAEQIIQEELNYFINLGQRFEWKVYSYDQPPYLIDLLKEQGFTIEDREALMVMEIDQDHPFLEEITPALLKEITDEAGIKEMISLIESIWEGSFSMLGERLWRDKQDDPDSLFLYGVYEDGRLVSGAWMYVEKGTSFASFWGGATRPESRGKGFYSSLLAVRAQKAYQKGYRFMTVDASPMSQPILEKNGFTCLAYSYGCQSPDPKDREGGEVNG</sequence>
<evidence type="ECO:0000313" key="2">
    <source>
        <dbReference type="EMBL" id="GGF13804.1"/>
    </source>
</evidence>
<dbReference type="Proteomes" id="UP000660110">
    <property type="component" value="Unassembled WGS sequence"/>
</dbReference>
<comment type="caution">
    <text evidence="2">The sequence shown here is derived from an EMBL/GenBank/DDBJ whole genome shotgun (WGS) entry which is preliminary data.</text>
</comment>
<keyword evidence="3" id="KW-1185">Reference proteome</keyword>
<dbReference type="SUPFAM" id="SSF55729">
    <property type="entry name" value="Acyl-CoA N-acyltransferases (Nat)"/>
    <property type="match status" value="1"/>
</dbReference>
<reference evidence="2" key="2">
    <citation type="submission" date="2020-09" db="EMBL/GenBank/DDBJ databases">
        <authorList>
            <person name="Sun Q."/>
            <person name="Zhou Y."/>
        </authorList>
    </citation>
    <scope>NUCLEOTIDE SEQUENCE</scope>
    <source>
        <strain evidence="2">CGMCC 1.12153</strain>
    </source>
</reference>
<accession>A0A917ETJ8</accession>
<dbReference type="GO" id="GO:0016747">
    <property type="term" value="F:acyltransferase activity, transferring groups other than amino-acyl groups"/>
    <property type="evidence" value="ECO:0007669"/>
    <property type="project" value="InterPro"/>
</dbReference>
<proteinExistence type="predicted"/>
<organism evidence="2 3">
    <name type="scientific">Halobacillus andaensis</name>
    <dbReference type="NCBI Taxonomy" id="1176239"/>
    <lineage>
        <taxon>Bacteria</taxon>
        <taxon>Bacillati</taxon>
        <taxon>Bacillota</taxon>
        <taxon>Bacilli</taxon>
        <taxon>Bacillales</taxon>
        <taxon>Bacillaceae</taxon>
        <taxon>Halobacillus</taxon>
    </lineage>
</organism>
<dbReference type="AlphaFoldDB" id="A0A917ETJ8"/>
<evidence type="ECO:0000259" key="1">
    <source>
        <dbReference type="PROSITE" id="PS51186"/>
    </source>
</evidence>
<protein>
    <recommendedName>
        <fullName evidence="1">N-acetyltransferase domain-containing protein</fullName>
    </recommendedName>
</protein>
<dbReference type="InterPro" id="IPR000182">
    <property type="entry name" value="GNAT_dom"/>
</dbReference>
<dbReference type="Pfam" id="PF00583">
    <property type="entry name" value="Acetyltransf_1"/>
    <property type="match status" value="1"/>
</dbReference>
<dbReference type="CDD" id="cd04301">
    <property type="entry name" value="NAT_SF"/>
    <property type="match status" value="1"/>
</dbReference>